<name>A0A0L6UJC8_9BASI</name>
<gene>
    <name evidence="1" type="ORF">VP01_571g8</name>
</gene>
<accession>A0A0L6UJC8</accession>
<dbReference type="EMBL" id="LAVV01010963">
    <property type="protein sequence ID" value="KNZ48367.1"/>
    <property type="molecule type" value="Genomic_DNA"/>
</dbReference>
<dbReference type="VEuPathDB" id="FungiDB:VP01_571g8"/>
<protein>
    <submittedName>
        <fullName evidence="1">Uncharacterized protein</fullName>
    </submittedName>
</protein>
<proteinExistence type="predicted"/>
<comment type="caution">
    <text evidence="1">The sequence shown here is derived from an EMBL/GenBank/DDBJ whole genome shotgun (WGS) entry which is preliminary data.</text>
</comment>
<dbReference type="AlphaFoldDB" id="A0A0L6UJC8"/>
<keyword evidence="2" id="KW-1185">Reference proteome</keyword>
<sequence>MILRSSGEFGAEFQLQHNSLQLKKSIRFLEIGVPENVNKYLNYIGLTSSRSTALASLRTLSKYHKKSIWDAMAQIFGLPLAPTIFIENIDVSFLLYRDKQP</sequence>
<organism evidence="1 2">
    <name type="scientific">Puccinia sorghi</name>
    <dbReference type="NCBI Taxonomy" id="27349"/>
    <lineage>
        <taxon>Eukaryota</taxon>
        <taxon>Fungi</taxon>
        <taxon>Dikarya</taxon>
        <taxon>Basidiomycota</taxon>
        <taxon>Pucciniomycotina</taxon>
        <taxon>Pucciniomycetes</taxon>
        <taxon>Pucciniales</taxon>
        <taxon>Pucciniaceae</taxon>
        <taxon>Puccinia</taxon>
    </lineage>
</organism>
<reference evidence="1 2" key="1">
    <citation type="submission" date="2015-08" db="EMBL/GenBank/DDBJ databases">
        <title>Next Generation Sequencing and Analysis of the Genome of Puccinia sorghi L Schw, the Causal Agent of Maize Common Rust.</title>
        <authorList>
            <person name="Rochi L."/>
            <person name="Burguener G."/>
            <person name="Darino M."/>
            <person name="Turjanski A."/>
            <person name="Kreff E."/>
            <person name="Dieguez M.J."/>
            <person name="Sacco F."/>
        </authorList>
    </citation>
    <scope>NUCLEOTIDE SEQUENCE [LARGE SCALE GENOMIC DNA]</scope>
    <source>
        <strain evidence="1 2">RO10H11247</strain>
    </source>
</reference>
<evidence type="ECO:0000313" key="1">
    <source>
        <dbReference type="EMBL" id="KNZ48367.1"/>
    </source>
</evidence>
<evidence type="ECO:0000313" key="2">
    <source>
        <dbReference type="Proteomes" id="UP000037035"/>
    </source>
</evidence>
<dbReference type="Proteomes" id="UP000037035">
    <property type="component" value="Unassembled WGS sequence"/>
</dbReference>